<dbReference type="AlphaFoldDB" id="A0A8I2YVI2"/>
<dbReference type="Gene3D" id="3.60.130.10">
    <property type="entry name" value="Clavaminate synthase-like"/>
    <property type="match status" value="1"/>
</dbReference>
<evidence type="ECO:0000313" key="9">
    <source>
        <dbReference type="EMBL" id="KAG6380259.1"/>
    </source>
</evidence>
<dbReference type="SUPFAM" id="SSF51197">
    <property type="entry name" value="Clavaminate synthase-like"/>
    <property type="match status" value="1"/>
</dbReference>
<sequence>MDSSCLAKALYPNNHFGSAGTMYRIIPNMLRTVTRGTLSHSLLRARHFSSLKFDDTQLIIPGKTSFSHQWLRDSCQCPSCVHPSTLQKLHRSSDIPVDTRPVPGGLTTTSGGVHIRWIDGHESFYETAYLERYSSPSELRRFHRDTEQILWNASSITQTPDLYIPYQELLEPSRLLAVISQLTQYGLLFVTGVPNKQTSNDTCELRTLANIFGELRTTFYGGLWDVKNVRNSRNIAYTNLDLGLHMDLLYFQHPPRYQILHCLRNRVIGGTSIFVDAIHAASLLRQSHPVDFDILAATPVPFHYINDGHHLHHEHPTIELDAHASHDDSSTSELPVKHINYSPPFQAPFMSSTPPSFYAALGKFVALLDDTANCMNIPYARGMLFSLTTGECCTHARLSRMGRLVTKKYAKEKQIVGSKDVTSRQTPFLTVAGC</sequence>
<evidence type="ECO:0000256" key="1">
    <source>
        <dbReference type="ARBA" id="ARBA00001954"/>
    </source>
</evidence>
<organism evidence="9 10">
    <name type="scientific">Boletus reticuloceps</name>
    <dbReference type="NCBI Taxonomy" id="495285"/>
    <lineage>
        <taxon>Eukaryota</taxon>
        <taxon>Fungi</taxon>
        <taxon>Dikarya</taxon>
        <taxon>Basidiomycota</taxon>
        <taxon>Agaricomycotina</taxon>
        <taxon>Agaricomycetes</taxon>
        <taxon>Agaricomycetidae</taxon>
        <taxon>Boletales</taxon>
        <taxon>Boletineae</taxon>
        <taxon>Boletaceae</taxon>
        <taxon>Boletoideae</taxon>
        <taxon>Boletus</taxon>
    </lineage>
</organism>
<dbReference type="InterPro" id="IPR050411">
    <property type="entry name" value="AlphaKG_dependent_hydroxylases"/>
</dbReference>
<comment type="similarity">
    <text evidence="2">Belongs to the gamma-BBH/TMLD family.</text>
</comment>
<keyword evidence="4 9" id="KW-0223">Dioxygenase</keyword>
<accession>A0A8I2YVI2</accession>
<feature type="domain" description="TauD/TfdA-like" evidence="7">
    <location>
        <begin position="166"/>
        <end position="384"/>
    </location>
</feature>
<name>A0A8I2YVI2_9AGAM</name>
<dbReference type="PANTHER" id="PTHR10696">
    <property type="entry name" value="GAMMA-BUTYROBETAINE HYDROXYLASE-RELATED"/>
    <property type="match status" value="1"/>
</dbReference>
<dbReference type="GO" id="GO:0045329">
    <property type="term" value="P:carnitine biosynthetic process"/>
    <property type="evidence" value="ECO:0007669"/>
    <property type="project" value="TreeGrafter"/>
</dbReference>
<dbReference type="InterPro" id="IPR042098">
    <property type="entry name" value="TauD-like_sf"/>
</dbReference>
<evidence type="ECO:0000259" key="8">
    <source>
        <dbReference type="Pfam" id="PF06155"/>
    </source>
</evidence>
<evidence type="ECO:0000256" key="4">
    <source>
        <dbReference type="ARBA" id="ARBA00022964"/>
    </source>
</evidence>
<dbReference type="PANTHER" id="PTHR10696:SF25">
    <property type="entry name" value="OXIDOREDUCTASE AIM17-RELATED"/>
    <property type="match status" value="1"/>
</dbReference>
<dbReference type="EMBL" id="JAGFBS010000003">
    <property type="protein sequence ID" value="KAG6380259.1"/>
    <property type="molecule type" value="Genomic_DNA"/>
</dbReference>
<evidence type="ECO:0000259" key="7">
    <source>
        <dbReference type="Pfam" id="PF02668"/>
    </source>
</evidence>
<evidence type="ECO:0000256" key="5">
    <source>
        <dbReference type="ARBA" id="ARBA00023002"/>
    </source>
</evidence>
<comment type="caution">
    <text evidence="9">The sequence shown here is derived from an EMBL/GenBank/DDBJ whole genome shotgun (WGS) entry which is preliminary data.</text>
</comment>
<feature type="domain" description="Gamma-butyrobetaine hydroxylase-like N-terminal" evidence="8">
    <location>
        <begin position="52"/>
        <end position="130"/>
    </location>
</feature>
<dbReference type="FunFam" id="3.30.2020.30:FF:000002">
    <property type="entry name" value="Putative gamma-butyrobetaine dioxygenase"/>
    <property type="match status" value="1"/>
</dbReference>
<comment type="cofactor">
    <cofactor evidence="1">
        <name>Fe(2+)</name>
        <dbReference type="ChEBI" id="CHEBI:29033"/>
    </cofactor>
</comment>
<evidence type="ECO:0000313" key="10">
    <source>
        <dbReference type="Proteomes" id="UP000683000"/>
    </source>
</evidence>
<protein>
    <submittedName>
        <fullName evidence="9">Gamma-butyrobetaine dioxygenase</fullName>
    </submittedName>
</protein>
<dbReference type="InterPro" id="IPR010376">
    <property type="entry name" value="GBBH-like_N"/>
</dbReference>
<dbReference type="GO" id="GO:0016706">
    <property type="term" value="F:2-oxoglutarate-dependent dioxygenase activity"/>
    <property type="evidence" value="ECO:0007669"/>
    <property type="project" value="UniProtKB-ARBA"/>
</dbReference>
<keyword evidence="5" id="KW-0560">Oxidoreductase</keyword>
<proteinExistence type="inferred from homology"/>
<dbReference type="Gene3D" id="3.30.2020.30">
    <property type="match status" value="1"/>
</dbReference>
<dbReference type="Pfam" id="PF02668">
    <property type="entry name" value="TauD"/>
    <property type="match status" value="1"/>
</dbReference>
<dbReference type="OrthoDB" id="406634at2759"/>
<gene>
    <name evidence="9" type="ORF">JVT61DRAFT_8351</name>
</gene>
<keyword evidence="3" id="KW-0479">Metal-binding</keyword>
<evidence type="ECO:0000256" key="6">
    <source>
        <dbReference type="ARBA" id="ARBA00023004"/>
    </source>
</evidence>
<evidence type="ECO:0000256" key="2">
    <source>
        <dbReference type="ARBA" id="ARBA00008654"/>
    </source>
</evidence>
<dbReference type="Pfam" id="PF06155">
    <property type="entry name" value="GBBH-like_N"/>
    <property type="match status" value="1"/>
</dbReference>
<dbReference type="InterPro" id="IPR003819">
    <property type="entry name" value="TauD/TfdA-like"/>
</dbReference>
<keyword evidence="6" id="KW-0408">Iron</keyword>
<reference evidence="9" key="1">
    <citation type="submission" date="2021-03" db="EMBL/GenBank/DDBJ databases">
        <title>Evolutionary innovations through gain and loss of genes in the ectomycorrhizal Boletales.</title>
        <authorList>
            <person name="Wu G."/>
            <person name="Miyauchi S."/>
            <person name="Morin E."/>
            <person name="Yang Z.-L."/>
            <person name="Xu J."/>
            <person name="Martin F.M."/>
        </authorList>
    </citation>
    <scope>NUCLEOTIDE SEQUENCE</scope>
    <source>
        <strain evidence="9">BR01</strain>
    </source>
</reference>
<keyword evidence="10" id="KW-1185">Reference proteome</keyword>
<dbReference type="InterPro" id="IPR038492">
    <property type="entry name" value="GBBH-like_N_sf"/>
</dbReference>
<dbReference type="GO" id="GO:0005739">
    <property type="term" value="C:mitochondrion"/>
    <property type="evidence" value="ECO:0007669"/>
    <property type="project" value="TreeGrafter"/>
</dbReference>
<evidence type="ECO:0000256" key="3">
    <source>
        <dbReference type="ARBA" id="ARBA00022723"/>
    </source>
</evidence>
<dbReference type="Proteomes" id="UP000683000">
    <property type="component" value="Unassembled WGS sequence"/>
</dbReference>
<dbReference type="GO" id="GO:0046872">
    <property type="term" value="F:metal ion binding"/>
    <property type="evidence" value="ECO:0007669"/>
    <property type="project" value="UniProtKB-KW"/>
</dbReference>